<feature type="disulfide bond" evidence="3">
    <location>
        <begin position="321"/>
        <end position="335"/>
    </location>
</feature>
<organism evidence="6 7">
    <name type="scientific">Fusarium mundagurra</name>
    <dbReference type="NCBI Taxonomy" id="1567541"/>
    <lineage>
        <taxon>Eukaryota</taxon>
        <taxon>Fungi</taxon>
        <taxon>Dikarya</taxon>
        <taxon>Ascomycota</taxon>
        <taxon>Pezizomycotina</taxon>
        <taxon>Sordariomycetes</taxon>
        <taxon>Hypocreomycetidae</taxon>
        <taxon>Hypocreales</taxon>
        <taxon>Nectriaceae</taxon>
        <taxon>Fusarium</taxon>
        <taxon>Fusarium fujikuroi species complex</taxon>
    </lineage>
</organism>
<feature type="disulfide bond" evidence="3">
    <location>
        <begin position="316"/>
        <end position="328"/>
    </location>
</feature>
<name>A0A8H5XP25_9HYPO</name>
<gene>
    <name evidence="6" type="ORF">FMUND_15450</name>
</gene>
<dbReference type="Pfam" id="PF00187">
    <property type="entry name" value="Chitin_bind_1"/>
    <property type="match status" value="1"/>
</dbReference>
<evidence type="ECO:0000259" key="5">
    <source>
        <dbReference type="PROSITE" id="PS51910"/>
    </source>
</evidence>
<dbReference type="GO" id="GO:0005576">
    <property type="term" value="C:extracellular region"/>
    <property type="evidence" value="ECO:0007669"/>
    <property type="project" value="TreeGrafter"/>
</dbReference>
<dbReference type="InterPro" id="IPR001002">
    <property type="entry name" value="Chitin-bd_1"/>
</dbReference>
<dbReference type="PANTHER" id="PTHR11177">
    <property type="entry name" value="CHITINASE"/>
    <property type="match status" value="1"/>
</dbReference>
<evidence type="ECO:0000313" key="6">
    <source>
        <dbReference type="EMBL" id="KAF5697314.1"/>
    </source>
</evidence>
<dbReference type="Gene3D" id="3.30.60.10">
    <property type="entry name" value="Endochitinase-like"/>
    <property type="match status" value="1"/>
</dbReference>
<accession>A0A8H5XP25</accession>
<dbReference type="InterPro" id="IPR001223">
    <property type="entry name" value="Glyco_hydro18_cat"/>
</dbReference>
<dbReference type="OrthoDB" id="73875at2759"/>
<dbReference type="EMBL" id="JAAOAN010001040">
    <property type="protein sequence ID" value="KAF5697314.1"/>
    <property type="molecule type" value="Genomic_DNA"/>
</dbReference>
<dbReference type="GO" id="GO:0008843">
    <property type="term" value="F:endochitinase activity"/>
    <property type="evidence" value="ECO:0007669"/>
    <property type="project" value="UniProtKB-EC"/>
</dbReference>
<dbReference type="Pfam" id="PF00704">
    <property type="entry name" value="Glyco_hydro_18"/>
    <property type="match status" value="1"/>
</dbReference>
<keyword evidence="2 3" id="KW-0147">Chitin-binding</keyword>
<dbReference type="GO" id="GO:0006032">
    <property type="term" value="P:chitin catabolic process"/>
    <property type="evidence" value="ECO:0007669"/>
    <property type="project" value="TreeGrafter"/>
</dbReference>
<dbReference type="SMART" id="SM00270">
    <property type="entry name" value="ChtBD1"/>
    <property type="match status" value="1"/>
</dbReference>
<dbReference type="PROSITE" id="PS51910">
    <property type="entry name" value="GH18_2"/>
    <property type="match status" value="1"/>
</dbReference>
<sequence length="434" mass="47997">MRIRTYLGLGAYAVVNAACEKPKNVIYYDQYHTQDLPSKELTHSITHVVMTFANSSLFSASPGGNYQPFQPLKEVRALFDHDIKLCLSVGGWGDNAGFDKGMRTDRSRQNFARNLASELDRLGYDCVDIDMEYPGGNGQDYKQIPNSKKKYEIKAFPKLLKEIKTFVGDKELSISVPGLKRDMIAYTPQESVIMNKYVDSVHVMSYDLMNRRDHYTTHQVSVQGTARAIDMYLALGFPAEKLVLGIPFYAKWFTTKKGYKCDHPIGCPTELLENPDGSDTGKSGAMTFEASTLAPPPTNLTTSTDATCGAGTFLKCPTGNCCSPAGFCGTTAAHCGTGCQSTYGKCDGADLTSSFRDALKHGHTDKANGGQWWWDAANRIFWTWDTPELITEAINLMAKTRGVKSVMAWSLGEDSYDWSHLKAMQDGFNRVNGI</sequence>
<dbReference type="Gene3D" id="3.20.20.80">
    <property type="entry name" value="Glycosidases"/>
    <property type="match status" value="1"/>
</dbReference>
<reference evidence="6 7" key="1">
    <citation type="submission" date="2020-05" db="EMBL/GenBank/DDBJ databases">
        <title>Identification and distribution of gene clusters putatively required for synthesis of sphingolipid metabolism inhibitors in phylogenetically diverse species of the filamentous fungus Fusarium.</title>
        <authorList>
            <person name="Kim H.-S."/>
            <person name="Busman M."/>
            <person name="Brown D.W."/>
            <person name="Divon H."/>
            <person name="Uhlig S."/>
            <person name="Proctor R.H."/>
        </authorList>
    </citation>
    <scope>NUCLEOTIDE SEQUENCE [LARGE SCALE GENOMIC DNA]</scope>
    <source>
        <strain evidence="6 7">NRRL 66235</strain>
    </source>
</reference>
<proteinExistence type="predicted"/>
<dbReference type="GO" id="GO:0005975">
    <property type="term" value="P:carbohydrate metabolic process"/>
    <property type="evidence" value="ECO:0007669"/>
    <property type="project" value="InterPro"/>
</dbReference>
<keyword evidence="3" id="KW-1015">Disulfide bond</keyword>
<evidence type="ECO:0000256" key="1">
    <source>
        <dbReference type="ARBA" id="ARBA00012729"/>
    </source>
</evidence>
<protein>
    <recommendedName>
        <fullName evidence="1">chitinase</fullName>
        <ecNumber evidence="1">3.2.1.14</ecNumber>
    </recommendedName>
</protein>
<feature type="domain" description="GH18" evidence="5">
    <location>
        <begin position="22"/>
        <end position="431"/>
    </location>
</feature>
<dbReference type="EC" id="3.2.1.14" evidence="1"/>
<dbReference type="InterPro" id="IPR011583">
    <property type="entry name" value="Chitinase_II/V-like_cat"/>
</dbReference>
<dbReference type="SUPFAM" id="SSF57016">
    <property type="entry name" value="Plant lectins/antimicrobial peptides"/>
    <property type="match status" value="1"/>
</dbReference>
<evidence type="ECO:0000313" key="7">
    <source>
        <dbReference type="Proteomes" id="UP000544331"/>
    </source>
</evidence>
<keyword evidence="7" id="KW-1185">Reference proteome</keyword>
<dbReference type="PROSITE" id="PS50941">
    <property type="entry name" value="CHIT_BIND_I_2"/>
    <property type="match status" value="1"/>
</dbReference>
<dbReference type="Proteomes" id="UP000544331">
    <property type="component" value="Unassembled WGS sequence"/>
</dbReference>
<evidence type="ECO:0000256" key="2">
    <source>
        <dbReference type="ARBA" id="ARBA00022669"/>
    </source>
</evidence>
<dbReference type="InterPro" id="IPR036861">
    <property type="entry name" value="Endochitinase-like_sf"/>
</dbReference>
<evidence type="ECO:0000256" key="3">
    <source>
        <dbReference type="PROSITE-ProRule" id="PRU00261"/>
    </source>
</evidence>
<dbReference type="InterPro" id="IPR050314">
    <property type="entry name" value="Glycosyl_Hydrlase_18"/>
</dbReference>
<evidence type="ECO:0000259" key="4">
    <source>
        <dbReference type="PROSITE" id="PS50941"/>
    </source>
</evidence>
<comment type="caution">
    <text evidence="3">Lacks conserved residue(s) required for the propagation of feature annotation.</text>
</comment>
<feature type="domain" description="Chitin-binding type-1" evidence="4">
    <location>
        <begin position="305"/>
        <end position="348"/>
    </location>
</feature>
<dbReference type="AlphaFoldDB" id="A0A8H5XP25"/>
<dbReference type="InterPro" id="IPR017853">
    <property type="entry name" value="GH"/>
</dbReference>
<dbReference type="GO" id="GO:0008061">
    <property type="term" value="F:chitin binding"/>
    <property type="evidence" value="ECO:0007669"/>
    <property type="project" value="UniProtKB-UniRule"/>
</dbReference>
<dbReference type="SMART" id="SM00636">
    <property type="entry name" value="Glyco_18"/>
    <property type="match status" value="1"/>
</dbReference>
<comment type="caution">
    <text evidence="6">The sequence shown here is derived from an EMBL/GenBank/DDBJ whole genome shotgun (WGS) entry which is preliminary data.</text>
</comment>
<dbReference type="PANTHER" id="PTHR11177:SF337">
    <property type="entry name" value="CHITINASE"/>
    <property type="match status" value="1"/>
</dbReference>
<dbReference type="CDD" id="cd11618">
    <property type="entry name" value="ChtBD1_1"/>
    <property type="match status" value="1"/>
</dbReference>
<dbReference type="SUPFAM" id="SSF51445">
    <property type="entry name" value="(Trans)glycosidases"/>
    <property type="match status" value="1"/>
</dbReference>